<organism evidence="2 3">
    <name type="scientific">Ensete ventricosum</name>
    <name type="common">Abyssinian banana</name>
    <name type="synonym">Musa ensete</name>
    <dbReference type="NCBI Taxonomy" id="4639"/>
    <lineage>
        <taxon>Eukaryota</taxon>
        <taxon>Viridiplantae</taxon>
        <taxon>Streptophyta</taxon>
        <taxon>Embryophyta</taxon>
        <taxon>Tracheophyta</taxon>
        <taxon>Spermatophyta</taxon>
        <taxon>Magnoliopsida</taxon>
        <taxon>Liliopsida</taxon>
        <taxon>Zingiberales</taxon>
        <taxon>Musaceae</taxon>
        <taxon>Ensete</taxon>
    </lineage>
</organism>
<protein>
    <submittedName>
        <fullName evidence="2">Uncharacterized protein</fullName>
    </submittedName>
</protein>
<reference evidence="2 3" key="1">
    <citation type="journal article" date="2014" name="Agronomy (Basel)">
        <title>A Draft Genome Sequence for Ensete ventricosum, the Drought-Tolerant Tree Against Hunger.</title>
        <authorList>
            <person name="Harrison J."/>
            <person name="Moore K.A."/>
            <person name="Paszkiewicz K."/>
            <person name="Jones T."/>
            <person name="Grant M."/>
            <person name="Ambacheew D."/>
            <person name="Muzemil S."/>
            <person name="Studholme D.J."/>
        </authorList>
    </citation>
    <scope>NUCLEOTIDE SEQUENCE [LARGE SCALE GENOMIC DNA]</scope>
</reference>
<sequence>MRFATEIRGMPDAHPSLVIQTKDSARDITASKPIYSRRGPSGRKAGGSETHPYRAAPRTTLGGTPRRRTDRPSCRYQDHHRSPSTLLGQRFSSKFERRGFSGLPTRSRRAPGAGQEKIPSFPSGDQQSAPEGRHPKDSSPRQKGPIEKQIDVMVSGPASGGDNTSACKAYARIAVEKRSRHDYDPEITSMSGDEEYPDHDDALVISARITNARVKRIIVDTRTRLASTRGSDEHRPWTARILRATINQPEVATTEVGNS</sequence>
<accession>A0A426YYX5</accession>
<gene>
    <name evidence="2" type="ORF">B296_00015337</name>
</gene>
<dbReference type="EMBL" id="AMZH03009408">
    <property type="protein sequence ID" value="RRT56913.1"/>
    <property type="molecule type" value="Genomic_DNA"/>
</dbReference>
<name>A0A426YYX5_ENSVE</name>
<comment type="caution">
    <text evidence="2">The sequence shown here is derived from an EMBL/GenBank/DDBJ whole genome shotgun (WGS) entry which is preliminary data.</text>
</comment>
<proteinExistence type="predicted"/>
<evidence type="ECO:0000313" key="3">
    <source>
        <dbReference type="Proteomes" id="UP000287651"/>
    </source>
</evidence>
<evidence type="ECO:0000313" key="2">
    <source>
        <dbReference type="EMBL" id="RRT56913.1"/>
    </source>
</evidence>
<feature type="compositionally biased region" description="Basic and acidic residues" evidence="1">
    <location>
        <begin position="70"/>
        <end position="81"/>
    </location>
</feature>
<feature type="compositionally biased region" description="Basic and acidic residues" evidence="1">
    <location>
        <begin position="131"/>
        <end position="148"/>
    </location>
</feature>
<dbReference type="Proteomes" id="UP000287651">
    <property type="component" value="Unassembled WGS sequence"/>
</dbReference>
<evidence type="ECO:0000256" key="1">
    <source>
        <dbReference type="SAM" id="MobiDB-lite"/>
    </source>
</evidence>
<dbReference type="AlphaFoldDB" id="A0A426YYX5"/>
<feature type="compositionally biased region" description="Polar residues" evidence="1">
    <location>
        <begin position="83"/>
        <end position="92"/>
    </location>
</feature>
<feature type="region of interest" description="Disordered" evidence="1">
    <location>
        <begin position="1"/>
        <end position="148"/>
    </location>
</feature>